<name>A0A8S5Q3J1_9CAUD</name>
<proteinExistence type="predicted"/>
<dbReference type="EMBL" id="BK015568">
    <property type="protein sequence ID" value="DAE13706.1"/>
    <property type="molecule type" value="Genomic_DNA"/>
</dbReference>
<reference evidence="1" key="1">
    <citation type="journal article" date="2021" name="Proc. Natl. Acad. Sci. U.S.A.">
        <title>A Catalog of Tens of Thousands of Viruses from Human Metagenomes Reveals Hidden Associations with Chronic Diseases.</title>
        <authorList>
            <person name="Tisza M.J."/>
            <person name="Buck C.B."/>
        </authorList>
    </citation>
    <scope>NUCLEOTIDE SEQUENCE</scope>
    <source>
        <strain evidence="1">CtQqU1</strain>
    </source>
</reference>
<evidence type="ECO:0000313" key="1">
    <source>
        <dbReference type="EMBL" id="DAE13706.1"/>
    </source>
</evidence>
<protein>
    <submittedName>
        <fullName evidence="1">Uncharacterized protein</fullName>
    </submittedName>
</protein>
<sequence>MNAVNVEDLLDLIESMKRISADEIIAASKENNKLERIAHIATEATYKAVIEKLESLHVYAVTVLDSKE</sequence>
<organism evidence="1">
    <name type="scientific">Siphoviridae sp. ctQqU1</name>
    <dbReference type="NCBI Taxonomy" id="2825496"/>
    <lineage>
        <taxon>Viruses</taxon>
        <taxon>Duplodnaviria</taxon>
        <taxon>Heunggongvirae</taxon>
        <taxon>Uroviricota</taxon>
        <taxon>Caudoviricetes</taxon>
    </lineage>
</organism>
<accession>A0A8S5Q3J1</accession>